<dbReference type="Proteomes" id="UP000008181">
    <property type="component" value="Chromosome 1"/>
</dbReference>
<dbReference type="OrthoDB" id="1470350at2759"/>
<dbReference type="InterPro" id="IPR050121">
    <property type="entry name" value="Cytochrome_P450_monoxygenase"/>
</dbReference>
<dbReference type="CDD" id="cd11061">
    <property type="entry name" value="CYP67-like"/>
    <property type="match status" value="1"/>
</dbReference>
<keyword evidence="3 4" id="KW-0408">Iron</keyword>
<keyword evidence="7" id="KW-1185">Reference proteome</keyword>
<evidence type="ECO:0000256" key="3">
    <source>
        <dbReference type="ARBA" id="ARBA00023004"/>
    </source>
</evidence>
<keyword evidence="2 4" id="KW-0479">Metal-binding</keyword>
<evidence type="ECO:0000256" key="2">
    <source>
        <dbReference type="ARBA" id="ARBA00022723"/>
    </source>
</evidence>
<name>G2QWT4_THETT</name>
<accession>G2QWT4</accession>
<dbReference type="eggNOG" id="KOG0157">
    <property type="taxonomic scope" value="Eukaryota"/>
</dbReference>
<dbReference type="PANTHER" id="PTHR24305">
    <property type="entry name" value="CYTOCHROME P450"/>
    <property type="match status" value="1"/>
</dbReference>
<keyword evidence="5" id="KW-0472">Membrane</keyword>
<dbReference type="InterPro" id="IPR036396">
    <property type="entry name" value="Cyt_P450_sf"/>
</dbReference>
<dbReference type="PRINTS" id="PR00385">
    <property type="entry name" value="P450"/>
</dbReference>
<protein>
    <recommendedName>
        <fullName evidence="8">Cytochrome P450-like protein</fullName>
    </recommendedName>
</protein>
<keyword evidence="1 4" id="KW-0349">Heme</keyword>
<dbReference type="PRINTS" id="PR00463">
    <property type="entry name" value="EP450I"/>
</dbReference>
<keyword evidence="5" id="KW-1133">Transmembrane helix</keyword>
<organism evidence="6 7">
    <name type="scientific">Thermothielavioides terrestris (strain ATCC 38088 / NRRL 8126)</name>
    <name type="common">Thielavia terrestris</name>
    <dbReference type="NCBI Taxonomy" id="578455"/>
    <lineage>
        <taxon>Eukaryota</taxon>
        <taxon>Fungi</taxon>
        <taxon>Dikarya</taxon>
        <taxon>Ascomycota</taxon>
        <taxon>Pezizomycotina</taxon>
        <taxon>Sordariomycetes</taxon>
        <taxon>Sordariomycetidae</taxon>
        <taxon>Sordariales</taxon>
        <taxon>Chaetomiaceae</taxon>
        <taxon>Thermothielavioides</taxon>
        <taxon>Thermothielavioides terrestris</taxon>
    </lineage>
</organism>
<dbReference type="AlphaFoldDB" id="G2QWT4"/>
<evidence type="ECO:0000256" key="1">
    <source>
        <dbReference type="ARBA" id="ARBA00022617"/>
    </source>
</evidence>
<dbReference type="SUPFAM" id="SSF48264">
    <property type="entry name" value="Cytochrome P450"/>
    <property type="match status" value="1"/>
</dbReference>
<dbReference type="GO" id="GO:0020037">
    <property type="term" value="F:heme binding"/>
    <property type="evidence" value="ECO:0007669"/>
    <property type="project" value="InterPro"/>
</dbReference>
<dbReference type="HOGENOM" id="CLU_001570_14_11_1"/>
<feature type="transmembrane region" description="Helical" evidence="5">
    <location>
        <begin position="288"/>
        <end position="310"/>
    </location>
</feature>
<dbReference type="EMBL" id="CP003009">
    <property type="protein sequence ID" value="AEO63098.1"/>
    <property type="molecule type" value="Genomic_DNA"/>
</dbReference>
<dbReference type="InterPro" id="IPR002401">
    <property type="entry name" value="Cyt_P450_E_grp-I"/>
</dbReference>
<dbReference type="GO" id="GO:0005506">
    <property type="term" value="F:iron ion binding"/>
    <property type="evidence" value="ECO:0007669"/>
    <property type="project" value="InterPro"/>
</dbReference>
<gene>
    <name evidence="6" type="ORF">THITE_2125660</name>
</gene>
<evidence type="ECO:0000256" key="5">
    <source>
        <dbReference type="SAM" id="Phobius"/>
    </source>
</evidence>
<dbReference type="STRING" id="578455.G2QWT4"/>
<evidence type="ECO:0000313" key="7">
    <source>
        <dbReference type="Proteomes" id="UP000008181"/>
    </source>
</evidence>
<sequence>MTISMSESLRAATSVVGSLFLCGLLVVAGYRVLLHPLHGYPGPLLAKLTAWYAGFHAVRKRLHLEVADNHKKYGSVVRLAPDRLVFNTVTAFRSIYQSDQVIKSYTYQSTSKDFRPNLLTERNLDAHRAKRQLIGQALSDRSLRAFAPTMLQQIDTYLGQILANPQAVNMTEKTRQLALDIVGRLAFGYDLKMQTQPDNRFVIKAMGTSHYRFNIYHHLYFLSRIEPTRLLNYLQHEAREKYWRLLQTMIKTRMGQDRKAQADLYSFIADALDAQPDTLNSGAMWTEAVFFMAAGGDTVATLMCAAFFYLSRNPDAYKKLADEIRSTFSSGRDIQAGPQLASCAYLRACLEESLRMSPPVASILWREQDPRDGRPFVVDGCVIPRGTLVAVSPYALHHNDAYFPDPYVFRPERWLSVPGNEEACRKAHDALAAFSTGPRGCGGKSMAYLESSLVLAKTIYYFDFEPAAGALGEMGAGRPGARDGRHRPGEFQIYDVFTARHDGPCLTFHPRGDLCKKDLEASG</sequence>
<reference evidence="6 7" key="1">
    <citation type="journal article" date="2011" name="Nat. Biotechnol.">
        <title>Comparative genomic analysis of the thermophilic biomass-degrading fungi Myceliophthora thermophila and Thielavia terrestris.</title>
        <authorList>
            <person name="Berka R.M."/>
            <person name="Grigoriev I.V."/>
            <person name="Otillar R."/>
            <person name="Salamov A."/>
            <person name="Grimwood J."/>
            <person name="Reid I."/>
            <person name="Ishmael N."/>
            <person name="John T."/>
            <person name="Darmond C."/>
            <person name="Moisan M.-C."/>
            <person name="Henrissat B."/>
            <person name="Coutinho P.M."/>
            <person name="Lombard V."/>
            <person name="Natvig D.O."/>
            <person name="Lindquist E."/>
            <person name="Schmutz J."/>
            <person name="Lucas S."/>
            <person name="Harris P."/>
            <person name="Powlowski J."/>
            <person name="Bellemare A."/>
            <person name="Taylor D."/>
            <person name="Butler G."/>
            <person name="de Vries R.P."/>
            <person name="Allijn I.E."/>
            <person name="van den Brink J."/>
            <person name="Ushinsky S."/>
            <person name="Storms R."/>
            <person name="Powell A.J."/>
            <person name="Paulsen I.T."/>
            <person name="Elbourne L.D.H."/>
            <person name="Baker S.E."/>
            <person name="Magnuson J."/>
            <person name="LaBoissiere S."/>
            <person name="Clutterbuck A.J."/>
            <person name="Martinez D."/>
            <person name="Wogulis M."/>
            <person name="de Leon A.L."/>
            <person name="Rey M.W."/>
            <person name="Tsang A."/>
        </authorList>
    </citation>
    <scope>NUCLEOTIDE SEQUENCE [LARGE SCALE GENOMIC DNA]</scope>
    <source>
        <strain evidence="7">ATCC 38088 / NRRL 8126</strain>
    </source>
</reference>
<dbReference type="GO" id="GO:0004497">
    <property type="term" value="F:monooxygenase activity"/>
    <property type="evidence" value="ECO:0007669"/>
    <property type="project" value="InterPro"/>
</dbReference>
<dbReference type="GeneID" id="11517342"/>
<dbReference type="Gene3D" id="1.10.630.10">
    <property type="entry name" value="Cytochrome P450"/>
    <property type="match status" value="1"/>
</dbReference>
<dbReference type="KEGG" id="ttt:THITE_2125660"/>
<dbReference type="Pfam" id="PF00067">
    <property type="entry name" value="p450"/>
    <property type="match status" value="1"/>
</dbReference>
<feature type="binding site" description="axial binding residue" evidence="4">
    <location>
        <position position="441"/>
    </location>
    <ligand>
        <name>heme</name>
        <dbReference type="ChEBI" id="CHEBI:30413"/>
    </ligand>
    <ligandPart>
        <name>Fe</name>
        <dbReference type="ChEBI" id="CHEBI:18248"/>
    </ligandPart>
</feature>
<dbReference type="InterPro" id="IPR001128">
    <property type="entry name" value="Cyt_P450"/>
</dbReference>
<comment type="cofactor">
    <cofactor evidence="4">
        <name>heme</name>
        <dbReference type="ChEBI" id="CHEBI:30413"/>
    </cofactor>
</comment>
<dbReference type="GO" id="GO:0016705">
    <property type="term" value="F:oxidoreductase activity, acting on paired donors, with incorporation or reduction of molecular oxygen"/>
    <property type="evidence" value="ECO:0007669"/>
    <property type="project" value="InterPro"/>
</dbReference>
<evidence type="ECO:0000313" key="6">
    <source>
        <dbReference type="EMBL" id="AEO63098.1"/>
    </source>
</evidence>
<feature type="transmembrane region" description="Helical" evidence="5">
    <location>
        <begin position="12"/>
        <end position="33"/>
    </location>
</feature>
<evidence type="ECO:0000256" key="4">
    <source>
        <dbReference type="PIRSR" id="PIRSR602401-1"/>
    </source>
</evidence>
<dbReference type="RefSeq" id="XP_003649434.1">
    <property type="nucleotide sequence ID" value="XM_003649386.1"/>
</dbReference>
<dbReference type="PANTHER" id="PTHR24305:SF226">
    <property type="entry name" value="CYTOCHROME P450 MONOOXYGENASE"/>
    <property type="match status" value="1"/>
</dbReference>
<keyword evidence="5" id="KW-0812">Transmembrane</keyword>
<evidence type="ECO:0008006" key="8">
    <source>
        <dbReference type="Google" id="ProtNLM"/>
    </source>
</evidence>
<proteinExistence type="predicted"/>